<keyword evidence="1" id="KW-0472">Membrane</keyword>
<feature type="transmembrane region" description="Helical" evidence="1">
    <location>
        <begin position="305"/>
        <end position="325"/>
    </location>
</feature>
<proteinExistence type="predicted"/>
<evidence type="ECO:0000313" key="3">
    <source>
        <dbReference type="EMBL" id="EDQ85649.1"/>
    </source>
</evidence>
<gene>
    <name evidence="3" type="ORF">MONBRDRAFT_29069</name>
</gene>
<keyword evidence="1" id="KW-0812">Transmembrane</keyword>
<keyword evidence="1" id="KW-1133">Transmembrane helix</keyword>
<protein>
    <submittedName>
        <fullName evidence="3">Uncharacterized protein</fullName>
    </submittedName>
</protein>
<dbReference type="OMA" id="CICTHAL"/>
<keyword evidence="2" id="KW-0732">Signal</keyword>
<dbReference type="GeneID" id="5894782"/>
<dbReference type="KEGG" id="mbr:MONBRDRAFT_29069"/>
<dbReference type="EMBL" id="CH991572">
    <property type="protein sequence ID" value="EDQ85649.1"/>
    <property type="molecule type" value="Genomic_DNA"/>
</dbReference>
<evidence type="ECO:0000313" key="4">
    <source>
        <dbReference type="Proteomes" id="UP000001357"/>
    </source>
</evidence>
<feature type="chain" id="PRO_5002742885" evidence="2">
    <location>
        <begin position="17"/>
        <end position="340"/>
    </location>
</feature>
<dbReference type="RefSeq" id="XP_001749598.1">
    <property type="nucleotide sequence ID" value="XM_001749546.1"/>
</dbReference>
<accession>A9VA12</accession>
<evidence type="ECO:0000256" key="1">
    <source>
        <dbReference type="SAM" id="Phobius"/>
    </source>
</evidence>
<organism evidence="3 4">
    <name type="scientific">Monosiga brevicollis</name>
    <name type="common">Choanoflagellate</name>
    <dbReference type="NCBI Taxonomy" id="81824"/>
    <lineage>
        <taxon>Eukaryota</taxon>
        <taxon>Choanoflagellata</taxon>
        <taxon>Craspedida</taxon>
        <taxon>Salpingoecidae</taxon>
        <taxon>Monosiga</taxon>
    </lineage>
</organism>
<keyword evidence="4" id="KW-1185">Reference proteome</keyword>
<feature type="signal peptide" evidence="2">
    <location>
        <begin position="1"/>
        <end position="16"/>
    </location>
</feature>
<dbReference type="InParanoid" id="A9VA12"/>
<dbReference type="Proteomes" id="UP000001357">
    <property type="component" value="Unassembled WGS sequence"/>
</dbReference>
<dbReference type="AlphaFoldDB" id="A9VA12"/>
<reference evidence="3 4" key="1">
    <citation type="journal article" date="2008" name="Nature">
        <title>The genome of the choanoflagellate Monosiga brevicollis and the origin of metazoans.</title>
        <authorList>
            <consortium name="JGI Sequencing"/>
            <person name="King N."/>
            <person name="Westbrook M.J."/>
            <person name="Young S.L."/>
            <person name="Kuo A."/>
            <person name="Abedin M."/>
            <person name="Chapman J."/>
            <person name="Fairclough S."/>
            <person name="Hellsten U."/>
            <person name="Isogai Y."/>
            <person name="Letunic I."/>
            <person name="Marr M."/>
            <person name="Pincus D."/>
            <person name="Putnam N."/>
            <person name="Rokas A."/>
            <person name="Wright K.J."/>
            <person name="Zuzow R."/>
            <person name="Dirks W."/>
            <person name="Good M."/>
            <person name="Goodstein D."/>
            <person name="Lemons D."/>
            <person name="Li W."/>
            <person name="Lyons J.B."/>
            <person name="Morris A."/>
            <person name="Nichols S."/>
            <person name="Richter D.J."/>
            <person name="Salamov A."/>
            <person name="Bork P."/>
            <person name="Lim W.A."/>
            <person name="Manning G."/>
            <person name="Miller W.T."/>
            <person name="McGinnis W."/>
            <person name="Shapiro H."/>
            <person name="Tjian R."/>
            <person name="Grigoriev I.V."/>
            <person name="Rokhsar D."/>
        </authorList>
    </citation>
    <scope>NUCLEOTIDE SEQUENCE [LARGE SCALE GENOMIC DNA]</scope>
    <source>
        <strain evidence="4">MX1 / ATCC 50154</strain>
    </source>
</reference>
<name>A9VA12_MONBE</name>
<evidence type="ECO:0000256" key="2">
    <source>
        <dbReference type="SAM" id="SignalP"/>
    </source>
</evidence>
<sequence>MAQLVTLLLAAAAAQSSTCSFKPNYSDTVKQAGARKVWISLFNAIGANNMASVRMFFSQRNLASSLSQYKHLHFASFICTGNVVSETGAACASSDLFALFGQSYYRLELSPDGKVVRRFNAGCADPECTNCDYDRTQLDMHDCMSVPVTSGEHQHQFSVAFAPYKEESCVGPYVVTNSSGITALQTLTSDAVMCHHDVNCTSLLFAITLAEDPSSCQAVKLFPSSSGFSYYFTQDTPKPDSNITTYTVTYCNSSDCSTGCGQALSELSVNQCQANHLASLPGELSLLQNSNIPACERPQTSKSGWIIAACACGLVLIMVVLFGAVKLNQRRKRKAYATLN</sequence>